<dbReference type="GO" id="GO:0043531">
    <property type="term" value="F:ADP binding"/>
    <property type="evidence" value="ECO:0007669"/>
    <property type="project" value="InterPro"/>
</dbReference>
<feature type="non-terminal residue" evidence="3">
    <location>
        <position position="1"/>
    </location>
</feature>
<dbReference type="Gene3D" id="3.40.50.300">
    <property type="entry name" value="P-loop containing nucleotide triphosphate hydrolases"/>
    <property type="match status" value="1"/>
</dbReference>
<feature type="compositionally biased region" description="Basic and acidic residues" evidence="1">
    <location>
        <begin position="800"/>
        <end position="825"/>
    </location>
</feature>
<name>A0A6G1H9H9_9PEZI</name>
<dbReference type="OrthoDB" id="1658288at2759"/>
<dbReference type="InterPro" id="IPR027417">
    <property type="entry name" value="P-loop_NTPase"/>
</dbReference>
<dbReference type="InterPro" id="IPR011990">
    <property type="entry name" value="TPR-like_helical_dom_sf"/>
</dbReference>
<sequence>TLNRQNKHFSIPRLLNTLFTGRTDVTDIICKALTPIETNDTEQQRIFVITGMGGMGKSEICIKVANLLRQKYWGVFWIDLSNPSTAEAELIAVAKKLGRTVDKLSDARDVLASTNKSCLLILDNADDPDFDYGPFFPQMTRGAIIMTTRIYECAASYNTVGSEELEGLDPTCSSHLLLSAAKIPEESWSSYHDSAMKIVELLGSHTLALIQAGAYIANGHSTIAEYPAKYETQRKRLLEFLPKQARSRYAGVYATFEASAKVLETNDDGGSKDALALLNVLSMLHFGFLPMVLFEKAWEKSRELLNRNVDLTIVDGEPNQWHTRQVPDFMQMQAEEWDAFRLTRAISLLASLSLITTHKSDDTLTGISMHPVAHAWAKDRQKLDVQQQSWISVGCILASNDYDVWVRQERQLRPHVLAYLGDAQAWITSAHNLLGENVKGTLVPSMLQIGWGLQTWRQDQQLRAFLGDLFGAFNLSEEIPLENWMPLYDLKAKSFLDENHQKAIGLLQKIDEIKSSQLEPNDLSRLETQSSLGWVYVANGQAQMGIKLLKDVLEIRRKFQDEDSSEILEAHRYLGYAYLENHQMHEAIGSLEHVVSIRKVTLEEDHAVLLASQHVLAGAYLDDGQVTEAIDLLEHVVKIRKRSLEESHPDLLISQHVLARAYLDDRQVTAAIDLLDHVVMIKKRSLEERHPELLVSEHVLARAYFKNKQVLEAVKLEEQVVKVWQMTVSEKHRGRVISENNLAIYRERLALQEDFQGGGEDLSDGDGNVDSNSYGNILGDDIEIADADAGGEDRDETPDPEYRPNKRKRMADADAGGKDRDETLDQKTGLIRG</sequence>
<dbReference type="PANTHER" id="PTHR46082">
    <property type="entry name" value="ATP/GTP-BINDING PROTEIN-RELATED"/>
    <property type="match status" value="1"/>
</dbReference>
<dbReference type="EMBL" id="ML977144">
    <property type="protein sequence ID" value="KAF1989815.1"/>
    <property type="molecule type" value="Genomic_DNA"/>
</dbReference>
<dbReference type="Pfam" id="PF00931">
    <property type="entry name" value="NB-ARC"/>
    <property type="match status" value="1"/>
</dbReference>
<evidence type="ECO:0000313" key="3">
    <source>
        <dbReference type="EMBL" id="KAF1989815.1"/>
    </source>
</evidence>
<dbReference type="Gene3D" id="1.25.40.10">
    <property type="entry name" value="Tetratricopeptide repeat domain"/>
    <property type="match status" value="2"/>
</dbReference>
<feature type="region of interest" description="Disordered" evidence="1">
    <location>
        <begin position="781"/>
        <end position="833"/>
    </location>
</feature>
<dbReference type="Pfam" id="PF13424">
    <property type="entry name" value="TPR_12"/>
    <property type="match status" value="1"/>
</dbReference>
<dbReference type="SUPFAM" id="SSF48452">
    <property type="entry name" value="TPR-like"/>
    <property type="match status" value="1"/>
</dbReference>
<proteinExistence type="predicted"/>
<gene>
    <name evidence="3" type="ORF">K402DRAFT_326218</name>
</gene>
<evidence type="ECO:0000256" key="1">
    <source>
        <dbReference type="SAM" id="MobiDB-lite"/>
    </source>
</evidence>
<dbReference type="Pfam" id="PF13374">
    <property type="entry name" value="TPR_10"/>
    <property type="match status" value="2"/>
</dbReference>
<dbReference type="Proteomes" id="UP000800041">
    <property type="component" value="Unassembled WGS sequence"/>
</dbReference>
<protein>
    <recommendedName>
        <fullName evidence="2">NB-ARC domain-containing protein</fullName>
    </recommendedName>
</protein>
<dbReference type="AlphaFoldDB" id="A0A6G1H9H9"/>
<dbReference type="PANTHER" id="PTHR46082:SF6">
    <property type="entry name" value="AAA+ ATPASE DOMAIN-CONTAINING PROTEIN-RELATED"/>
    <property type="match status" value="1"/>
</dbReference>
<dbReference type="InterPro" id="IPR053137">
    <property type="entry name" value="NLR-like"/>
</dbReference>
<feature type="compositionally biased region" description="Acidic residues" evidence="1">
    <location>
        <begin position="781"/>
        <end position="799"/>
    </location>
</feature>
<feature type="domain" description="NB-ARC" evidence="2">
    <location>
        <begin position="42"/>
        <end position="159"/>
    </location>
</feature>
<dbReference type="SUPFAM" id="SSF52540">
    <property type="entry name" value="P-loop containing nucleoside triphosphate hydrolases"/>
    <property type="match status" value="1"/>
</dbReference>
<evidence type="ECO:0000313" key="4">
    <source>
        <dbReference type="Proteomes" id="UP000800041"/>
    </source>
</evidence>
<keyword evidence="4" id="KW-1185">Reference proteome</keyword>
<accession>A0A6G1H9H9</accession>
<dbReference type="InterPro" id="IPR002182">
    <property type="entry name" value="NB-ARC"/>
</dbReference>
<organism evidence="3 4">
    <name type="scientific">Aulographum hederae CBS 113979</name>
    <dbReference type="NCBI Taxonomy" id="1176131"/>
    <lineage>
        <taxon>Eukaryota</taxon>
        <taxon>Fungi</taxon>
        <taxon>Dikarya</taxon>
        <taxon>Ascomycota</taxon>
        <taxon>Pezizomycotina</taxon>
        <taxon>Dothideomycetes</taxon>
        <taxon>Pleosporomycetidae</taxon>
        <taxon>Aulographales</taxon>
        <taxon>Aulographaceae</taxon>
    </lineage>
</organism>
<reference evidence="3" key="1">
    <citation type="journal article" date="2020" name="Stud. Mycol.">
        <title>101 Dothideomycetes genomes: a test case for predicting lifestyles and emergence of pathogens.</title>
        <authorList>
            <person name="Haridas S."/>
            <person name="Albert R."/>
            <person name="Binder M."/>
            <person name="Bloem J."/>
            <person name="Labutti K."/>
            <person name="Salamov A."/>
            <person name="Andreopoulos B."/>
            <person name="Baker S."/>
            <person name="Barry K."/>
            <person name="Bills G."/>
            <person name="Bluhm B."/>
            <person name="Cannon C."/>
            <person name="Castanera R."/>
            <person name="Culley D."/>
            <person name="Daum C."/>
            <person name="Ezra D."/>
            <person name="Gonzalez J."/>
            <person name="Henrissat B."/>
            <person name="Kuo A."/>
            <person name="Liang C."/>
            <person name="Lipzen A."/>
            <person name="Lutzoni F."/>
            <person name="Magnuson J."/>
            <person name="Mondo S."/>
            <person name="Nolan M."/>
            <person name="Ohm R."/>
            <person name="Pangilinan J."/>
            <person name="Park H.-J."/>
            <person name="Ramirez L."/>
            <person name="Alfaro M."/>
            <person name="Sun H."/>
            <person name="Tritt A."/>
            <person name="Yoshinaga Y."/>
            <person name="Zwiers L.-H."/>
            <person name="Turgeon B."/>
            <person name="Goodwin S."/>
            <person name="Spatafora J."/>
            <person name="Crous P."/>
            <person name="Grigoriev I."/>
        </authorList>
    </citation>
    <scope>NUCLEOTIDE SEQUENCE</scope>
    <source>
        <strain evidence="3">CBS 113979</strain>
    </source>
</reference>
<feature type="region of interest" description="Disordered" evidence="1">
    <location>
        <begin position="756"/>
        <end position="775"/>
    </location>
</feature>
<evidence type="ECO:0000259" key="2">
    <source>
        <dbReference type="Pfam" id="PF00931"/>
    </source>
</evidence>